<accession>A0A0C2NF29</accession>
<dbReference type="Proteomes" id="UP000031668">
    <property type="component" value="Unassembled WGS sequence"/>
</dbReference>
<sequence>MRDRFWDLINRGREFEDSKNFEEAGNVYHDAAKVAEVYTDEPEEAFNRYNQSAKCFLNIKSNRAFTCYQKAVCVYLRNVSWVVTKRVISIEKSNFLCYMDTSVCKN</sequence>
<evidence type="ECO:0000313" key="2">
    <source>
        <dbReference type="Proteomes" id="UP000031668"/>
    </source>
</evidence>
<evidence type="ECO:0008006" key="3">
    <source>
        <dbReference type="Google" id="ProtNLM"/>
    </source>
</evidence>
<dbReference type="EMBL" id="JWZT01000121">
    <property type="protein sequence ID" value="KII74975.1"/>
    <property type="molecule type" value="Genomic_DNA"/>
</dbReference>
<dbReference type="Gene3D" id="1.25.40.10">
    <property type="entry name" value="Tetratricopeptide repeat domain"/>
    <property type="match status" value="1"/>
</dbReference>
<dbReference type="OrthoDB" id="9984275at2759"/>
<keyword evidence="2" id="KW-1185">Reference proteome</keyword>
<protein>
    <recommendedName>
        <fullName evidence="3">Alpha-soluble NSF attachment protein</fullName>
    </recommendedName>
</protein>
<gene>
    <name evidence="1" type="ORF">RF11_08307</name>
</gene>
<dbReference type="InterPro" id="IPR011990">
    <property type="entry name" value="TPR-like_helical_dom_sf"/>
</dbReference>
<dbReference type="SUPFAM" id="SSF48452">
    <property type="entry name" value="TPR-like"/>
    <property type="match status" value="1"/>
</dbReference>
<dbReference type="Pfam" id="PF14938">
    <property type="entry name" value="SNAP"/>
    <property type="match status" value="1"/>
</dbReference>
<reference evidence="1 2" key="1">
    <citation type="journal article" date="2014" name="Genome Biol. Evol.">
        <title>The genome of the myxosporean Thelohanellus kitauei shows adaptations to nutrient acquisition within its fish host.</title>
        <authorList>
            <person name="Yang Y."/>
            <person name="Xiong J."/>
            <person name="Zhou Z."/>
            <person name="Huo F."/>
            <person name="Miao W."/>
            <person name="Ran C."/>
            <person name="Liu Y."/>
            <person name="Zhang J."/>
            <person name="Feng J."/>
            <person name="Wang M."/>
            <person name="Wang M."/>
            <person name="Wang L."/>
            <person name="Yao B."/>
        </authorList>
    </citation>
    <scope>NUCLEOTIDE SEQUENCE [LARGE SCALE GENOMIC DNA]</scope>
    <source>
        <strain evidence="1">Wuqing</strain>
    </source>
</reference>
<comment type="caution">
    <text evidence="1">The sequence shown here is derived from an EMBL/GenBank/DDBJ whole genome shotgun (WGS) entry which is preliminary data.</text>
</comment>
<proteinExistence type="predicted"/>
<name>A0A0C2NF29_THEKT</name>
<evidence type="ECO:0000313" key="1">
    <source>
        <dbReference type="EMBL" id="KII74975.1"/>
    </source>
</evidence>
<organism evidence="1 2">
    <name type="scientific">Thelohanellus kitauei</name>
    <name type="common">Myxosporean</name>
    <dbReference type="NCBI Taxonomy" id="669202"/>
    <lineage>
        <taxon>Eukaryota</taxon>
        <taxon>Metazoa</taxon>
        <taxon>Cnidaria</taxon>
        <taxon>Myxozoa</taxon>
        <taxon>Myxosporea</taxon>
        <taxon>Bivalvulida</taxon>
        <taxon>Platysporina</taxon>
        <taxon>Myxobolidae</taxon>
        <taxon>Thelohanellus</taxon>
    </lineage>
</organism>
<dbReference type="AlphaFoldDB" id="A0A0C2NF29"/>